<reference evidence="1 2" key="1">
    <citation type="submission" date="2019-04" db="EMBL/GenBank/DDBJ databases">
        <title>Friends and foes A comparative genomics studyof 23 Aspergillus species from section Flavi.</title>
        <authorList>
            <consortium name="DOE Joint Genome Institute"/>
            <person name="Kjaerbolling I."/>
            <person name="Vesth T."/>
            <person name="Frisvad J.C."/>
            <person name="Nybo J.L."/>
            <person name="Theobald S."/>
            <person name="Kildgaard S."/>
            <person name="Isbrandt T."/>
            <person name="Kuo A."/>
            <person name="Sato A."/>
            <person name="Lyhne E.K."/>
            <person name="Kogle M.E."/>
            <person name="Wiebenga A."/>
            <person name="Kun R.S."/>
            <person name="Lubbers R.J."/>
            <person name="Makela M.R."/>
            <person name="Barry K."/>
            <person name="Chovatia M."/>
            <person name="Clum A."/>
            <person name="Daum C."/>
            <person name="Haridas S."/>
            <person name="He G."/>
            <person name="LaButti K."/>
            <person name="Lipzen A."/>
            <person name="Mondo S."/>
            <person name="Riley R."/>
            <person name="Salamov A."/>
            <person name="Simmons B.A."/>
            <person name="Magnuson J.K."/>
            <person name="Henrissat B."/>
            <person name="Mortensen U.H."/>
            <person name="Larsen T.O."/>
            <person name="Devries R.P."/>
            <person name="Grigoriev I.V."/>
            <person name="Machida M."/>
            <person name="Baker S.E."/>
            <person name="Andersen M.R."/>
        </authorList>
    </citation>
    <scope>NUCLEOTIDE SEQUENCE [LARGE SCALE GENOMIC DNA]</scope>
    <source>
        <strain evidence="1 2">IBT 29228</strain>
    </source>
</reference>
<evidence type="ECO:0000313" key="1">
    <source>
        <dbReference type="EMBL" id="KAE8383080.1"/>
    </source>
</evidence>
<name>A0A5N7BMT2_9EURO</name>
<gene>
    <name evidence="1" type="ORF">BDV26DRAFT_252129</name>
</gene>
<protein>
    <submittedName>
        <fullName evidence="1">Uncharacterized protein</fullName>
    </submittedName>
</protein>
<dbReference type="AlphaFoldDB" id="A0A5N7BMT2"/>
<sequence>MHRPNPTHTLTSSFSCQVMLGRTGKTKKMLSFFYERHGLKRSQLRPFIPLRMKSLRVDCG</sequence>
<proteinExistence type="predicted"/>
<dbReference type="Proteomes" id="UP000326198">
    <property type="component" value="Unassembled WGS sequence"/>
</dbReference>
<dbReference type="PROSITE" id="PS51257">
    <property type="entry name" value="PROKAR_LIPOPROTEIN"/>
    <property type="match status" value="1"/>
</dbReference>
<organism evidence="1 2">
    <name type="scientific">Aspergillus bertholletiae</name>
    <dbReference type="NCBI Taxonomy" id="1226010"/>
    <lineage>
        <taxon>Eukaryota</taxon>
        <taxon>Fungi</taxon>
        <taxon>Dikarya</taxon>
        <taxon>Ascomycota</taxon>
        <taxon>Pezizomycotina</taxon>
        <taxon>Eurotiomycetes</taxon>
        <taxon>Eurotiomycetidae</taxon>
        <taxon>Eurotiales</taxon>
        <taxon>Aspergillaceae</taxon>
        <taxon>Aspergillus</taxon>
        <taxon>Aspergillus subgen. Circumdati</taxon>
    </lineage>
</organism>
<dbReference type="EMBL" id="ML736157">
    <property type="protein sequence ID" value="KAE8383080.1"/>
    <property type="molecule type" value="Genomic_DNA"/>
</dbReference>
<keyword evidence="2" id="KW-1185">Reference proteome</keyword>
<accession>A0A5N7BMT2</accession>
<evidence type="ECO:0000313" key="2">
    <source>
        <dbReference type="Proteomes" id="UP000326198"/>
    </source>
</evidence>